<reference evidence="4 5" key="1">
    <citation type="submission" date="2022-01" db="EMBL/GenBank/DDBJ databases">
        <title>Labilibaculum sp. nov, a marine bacterium isolated from Antarctica.</title>
        <authorList>
            <person name="Dai W."/>
        </authorList>
    </citation>
    <scope>NUCLEOTIDE SEQUENCE [LARGE SCALE GENOMIC DNA]</scope>
    <source>
        <strain evidence="4 5">DW002</strain>
    </source>
</reference>
<dbReference type="EMBL" id="JAKJSC010000008">
    <property type="protein sequence ID" value="MDE5420199.1"/>
    <property type="molecule type" value="Genomic_DNA"/>
</dbReference>
<dbReference type="PANTHER" id="PTHR30273:SF2">
    <property type="entry name" value="PROTEIN FECR"/>
    <property type="match status" value="1"/>
</dbReference>
<keyword evidence="1" id="KW-0472">Membrane</keyword>
<protein>
    <submittedName>
        <fullName evidence="4">FecR family protein</fullName>
    </submittedName>
</protein>
<dbReference type="InterPro" id="IPR006860">
    <property type="entry name" value="FecR"/>
</dbReference>
<sequence>MKKDNQHNELNSDMDFLNSLPEIEMSFSKSKDDVWKELSMKTAAPAKEVKVIKLQWAKYAAVACIAILLGLTGFINLYTKTIYCPKGEHLSVLLPDQSEVDLNANSSISYKPYWWKVSRKVKFEGEAFFKITKGSKFEIASNYGKTYILGTSFNIYARGNQYKVTCYTGKVKVVSTLTSDKILLLPNDHAYVTKNGLLELRKCDNSEAKISWRNNLFFFTDTPIRTVFEEIELQYNINIVEKGKFSSTYTGNFDLGKSVDSTLYNVCMPMGLKFVKGPNNNYIITTKAQ</sequence>
<accession>A0ABT5VXQ8</accession>
<evidence type="ECO:0000259" key="2">
    <source>
        <dbReference type="Pfam" id="PF04773"/>
    </source>
</evidence>
<dbReference type="Proteomes" id="UP001528920">
    <property type="component" value="Unassembled WGS sequence"/>
</dbReference>
<evidence type="ECO:0000259" key="3">
    <source>
        <dbReference type="Pfam" id="PF16344"/>
    </source>
</evidence>
<comment type="caution">
    <text evidence="4">The sequence shown here is derived from an EMBL/GenBank/DDBJ whole genome shotgun (WGS) entry which is preliminary data.</text>
</comment>
<evidence type="ECO:0000256" key="1">
    <source>
        <dbReference type="SAM" id="Phobius"/>
    </source>
</evidence>
<gene>
    <name evidence="4" type="ORF">L3049_19585</name>
</gene>
<dbReference type="Pfam" id="PF16344">
    <property type="entry name" value="FecR_C"/>
    <property type="match status" value="1"/>
</dbReference>
<feature type="domain" description="FecR protein" evidence="2">
    <location>
        <begin position="82"/>
        <end position="172"/>
    </location>
</feature>
<dbReference type="Gene3D" id="3.55.50.30">
    <property type="match status" value="1"/>
</dbReference>
<organism evidence="4 5">
    <name type="scientific">Paralabilibaculum antarcticum</name>
    <dbReference type="NCBI Taxonomy" id="2912572"/>
    <lineage>
        <taxon>Bacteria</taxon>
        <taxon>Pseudomonadati</taxon>
        <taxon>Bacteroidota</taxon>
        <taxon>Bacteroidia</taxon>
        <taxon>Marinilabiliales</taxon>
        <taxon>Marinifilaceae</taxon>
        <taxon>Paralabilibaculum</taxon>
    </lineage>
</organism>
<feature type="domain" description="Protein FecR C-terminal" evidence="3">
    <location>
        <begin position="217"/>
        <end position="283"/>
    </location>
</feature>
<dbReference type="InterPro" id="IPR012373">
    <property type="entry name" value="Ferrdict_sens_TM"/>
</dbReference>
<evidence type="ECO:0000313" key="4">
    <source>
        <dbReference type="EMBL" id="MDE5420199.1"/>
    </source>
</evidence>
<dbReference type="Gene3D" id="2.60.120.1440">
    <property type="match status" value="1"/>
</dbReference>
<evidence type="ECO:0000313" key="5">
    <source>
        <dbReference type="Proteomes" id="UP001528920"/>
    </source>
</evidence>
<dbReference type="PANTHER" id="PTHR30273">
    <property type="entry name" value="PERIPLASMIC SIGNAL SENSOR AND SIGMA FACTOR ACTIVATOR FECR-RELATED"/>
    <property type="match status" value="1"/>
</dbReference>
<dbReference type="InterPro" id="IPR032508">
    <property type="entry name" value="FecR_C"/>
</dbReference>
<dbReference type="RefSeq" id="WP_275111529.1">
    <property type="nucleotide sequence ID" value="NZ_JAKJSC010000008.1"/>
</dbReference>
<keyword evidence="1" id="KW-1133">Transmembrane helix</keyword>
<feature type="transmembrane region" description="Helical" evidence="1">
    <location>
        <begin position="56"/>
        <end position="78"/>
    </location>
</feature>
<keyword evidence="5" id="KW-1185">Reference proteome</keyword>
<dbReference type="Pfam" id="PF04773">
    <property type="entry name" value="FecR"/>
    <property type="match status" value="1"/>
</dbReference>
<keyword evidence="1" id="KW-0812">Transmembrane</keyword>
<dbReference type="PIRSF" id="PIRSF018266">
    <property type="entry name" value="FecR"/>
    <property type="match status" value="1"/>
</dbReference>
<proteinExistence type="predicted"/>
<name>A0ABT5VXQ8_9BACT</name>